<reference evidence="1 2" key="1">
    <citation type="submission" date="2023-04" db="EMBL/GenBank/DDBJ databases">
        <title>Genome Sequence of Selenomonas sputigena ATCC 33150.</title>
        <authorList>
            <person name="Miller D.P."/>
            <person name="Anvari S."/>
            <person name="Polson S.W."/>
            <person name="Macdonald M."/>
            <person name="Mcdowell J.V."/>
        </authorList>
    </citation>
    <scope>NUCLEOTIDE SEQUENCE [LARGE SCALE GENOMIC DNA]</scope>
    <source>
        <strain evidence="1 2">ATCC 33150</strain>
    </source>
</reference>
<dbReference type="InterPro" id="IPR021321">
    <property type="entry name" value="DUF2922"/>
</dbReference>
<evidence type="ECO:0000313" key="2">
    <source>
        <dbReference type="Proteomes" id="UP001559623"/>
    </source>
</evidence>
<dbReference type="Proteomes" id="UP001559623">
    <property type="component" value="Unassembled WGS sequence"/>
</dbReference>
<sequence>MAKSLKMVFKLSEAQTVTLSLADPKAGLTKAEVEGVMNDVIAKHALVVRGVSPTAIKESYIRSSEDQELA</sequence>
<name>A0ABV3X4N3_9FIRM</name>
<gene>
    <name evidence="1" type="ORF">QCO44_05800</name>
</gene>
<accession>A0ABV3X4N3</accession>
<organism evidence="1 2">
    <name type="scientific">Selenomonas sputigena</name>
    <dbReference type="NCBI Taxonomy" id="69823"/>
    <lineage>
        <taxon>Bacteria</taxon>
        <taxon>Bacillati</taxon>
        <taxon>Bacillota</taxon>
        <taxon>Negativicutes</taxon>
        <taxon>Selenomonadales</taxon>
        <taxon>Selenomonadaceae</taxon>
        <taxon>Selenomonas</taxon>
    </lineage>
</organism>
<dbReference type="RefSeq" id="WP_368846879.1">
    <property type="nucleotide sequence ID" value="NZ_CP194411.1"/>
</dbReference>
<proteinExistence type="predicted"/>
<comment type="caution">
    <text evidence="1">The sequence shown here is derived from an EMBL/GenBank/DDBJ whole genome shotgun (WGS) entry which is preliminary data.</text>
</comment>
<dbReference type="EMBL" id="JARVLH010000003">
    <property type="protein sequence ID" value="MEX5285152.1"/>
    <property type="molecule type" value="Genomic_DNA"/>
</dbReference>
<keyword evidence="2" id="KW-1185">Reference proteome</keyword>
<protein>
    <submittedName>
        <fullName evidence="1">DUF2922 domain-containing protein</fullName>
    </submittedName>
</protein>
<evidence type="ECO:0000313" key="1">
    <source>
        <dbReference type="EMBL" id="MEX5285152.1"/>
    </source>
</evidence>
<dbReference type="Pfam" id="PF11148">
    <property type="entry name" value="DUF2922"/>
    <property type="match status" value="1"/>
</dbReference>